<comment type="caution">
    <text evidence="2">The sequence shown here is derived from an EMBL/GenBank/DDBJ whole genome shotgun (WGS) entry which is preliminary data.</text>
</comment>
<name>A0A178MZG1_9PROT</name>
<evidence type="ECO:0000313" key="2">
    <source>
        <dbReference type="EMBL" id="OAN67601.1"/>
    </source>
</evidence>
<feature type="transmembrane region" description="Helical" evidence="1">
    <location>
        <begin position="78"/>
        <end position="100"/>
    </location>
</feature>
<keyword evidence="1" id="KW-1133">Transmembrane helix</keyword>
<dbReference type="OrthoDB" id="9811380at2"/>
<feature type="transmembrane region" description="Helical" evidence="1">
    <location>
        <begin position="120"/>
        <end position="139"/>
    </location>
</feature>
<gene>
    <name evidence="2" type="ORF">A6A05_18200</name>
</gene>
<evidence type="ECO:0008006" key="4">
    <source>
        <dbReference type="Google" id="ProtNLM"/>
    </source>
</evidence>
<keyword evidence="3" id="KW-1185">Reference proteome</keyword>
<evidence type="ECO:0000256" key="1">
    <source>
        <dbReference type="SAM" id="Phobius"/>
    </source>
</evidence>
<keyword evidence="1" id="KW-0812">Transmembrane</keyword>
<dbReference type="Pfam" id="PF04238">
    <property type="entry name" value="DUF420"/>
    <property type="match status" value="1"/>
</dbReference>
<sequence>MTAATLLPHLTAALNAVSLALLLVGFALVRAGRKDWHPKAMVSAVAVSAAFLVVYVVYHFSAPIFVFRGQGAIRPVYYALLISHVALAALVAPMVGLTLARAVQGKVDAHRRLARWTWPLWVYVSLSGLIVYAMLYHLYL</sequence>
<dbReference type="PANTHER" id="PTHR37692:SF1">
    <property type="entry name" value="DUF420 DOMAIN-CONTAINING PROTEIN"/>
    <property type="match status" value="1"/>
</dbReference>
<feature type="transmembrane region" description="Helical" evidence="1">
    <location>
        <begin position="6"/>
        <end position="28"/>
    </location>
</feature>
<proteinExistence type="predicted"/>
<protein>
    <recommendedName>
        <fullName evidence="4">DUF420 domain-containing protein</fullName>
    </recommendedName>
</protein>
<dbReference type="EMBL" id="LWQU01000006">
    <property type="protein sequence ID" value="OAN67601.1"/>
    <property type="molecule type" value="Genomic_DNA"/>
</dbReference>
<dbReference type="PANTHER" id="PTHR37692">
    <property type="entry name" value="HYPOTHETICAL MEMBRANE SPANNING PROTEIN"/>
    <property type="match status" value="1"/>
</dbReference>
<dbReference type="RefSeq" id="WP_068496303.1">
    <property type="nucleotide sequence ID" value="NZ_LWQU01000006.1"/>
</dbReference>
<organism evidence="2 3">
    <name type="scientific">Magnetospirillum moscoviense</name>
    <dbReference type="NCBI Taxonomy" id="1437059"/>
    <lineage>
        <taxon>Bacteria</taxon>
        <taxon>Pseudomonadati</taxon>
        <taxon>Pseudomonadota</taxon>
        <taxon>Alphaproteobacteria</taxon>
        <taxon>Rhodospirillales</taxon>
        <taxon>Rhodospirillaceae</taxon>
        <taxon>Magnetospirillum</taxon>
    </lineage>
</organism>
<dbReference type="Proteomes" id="UP000078543">
    <property type="component" value="Unassembled WGS sequence"/>
</dbReference>
<accession>A0A178MZG1</accession>
<evidence type="ECO:0000313" key="3">
    <source>
        <dbReference type="Proteomes" id="UP000078543"/>
    </source>
</evidence>
<dbReference type="InterPro" id="IPR007352">
    <property type="entry name" value="DUF420"/>
</dbReference>
<dbReference type="AlphaFoldDB" id="A0A178MZG1"/>
<feature type="transmembrane region" description="Helical" evidence="1">
    <location>
        <begin position="40"/>
        <end position="58"/>
    </location>
</feature>
<dbReference type="STRING" id="1437059.A6A05_18200"/>
<keyword evidence="1" id="KW-0472">Membrane</keyword>
<reference evidence="2 3" key="1">
    <citation type="submission" date="2016-04" db="EMBL/GenBank/DDBJ databases">
        <title>Draft genome sequence of freshwater magnetotactic bacteria Magnetospirillum marisnigri SP-1 and Magnetospirillum moscoviense BB-1.</title>
        <authorList>
            <person name="Koziaeva V."/>
            <person name="Dziuba M.V."/>
            <person name="Ivanov T.M."/>
            <person name="Kuznetsov B."/>
            <person name="Grouzdev D.S."/>
        </authorList>
    </citation>
    <scope>NUCLEOTIDE SEQUENCE [LARGE SCALE GENOMIC DNA]</scope>
    <source>
        <strain evidence="2 3">BB-1</strain>
    </source>
</reference>